<dbReference type="Proteomes" id="UP000316508">
    <property type="component" value="Unassembled WGS sequence"/>
</dbReference>
<dbReference type="EMBL" id="VMHK01000004">
    <property type="protein sequence ID" value="TSJ82900.1"/>
    <property type="molecule type" value="Genomic_DNA"/>
</dbReference>
<reference evidence="1 2" key="1">
    <citation type="submission" date="2019-07" db="EMBL/GenBank/DDBJ databases">
        <title>Bifidobacterium asteroides genomes.</title>
        <authorList>
            <person name="Zheng H."/>
        </authorList>
    </citation>
    <scope>NUCLEOTIDE SEQUENCE [LARGE SCALE GENOMIC DNA]</scope>
    <source>
        <strain evidence="1 2">W8102</strain>
    </source>
</reference>
<name>A0A556R1Y8_9BIFI</name>
<dbReference type="AlphaFoldDB" id="A0A556R1Y8"/>
<comment type="caution">
    <text evidence="1">The sequence shown here is derived from an EMBL/GenBank/DDBJ whole genome shotgun (WGS) entry which is preliminary data.</text>
</comment>
<proteinExistence type="predicted"/>
<gene>
    <name evidence="1" type="ORF">FPK30_06010</name>
</gene>
<accession>A0A556R1Y8</accession>
<protein>
    <submittedName>
        <fullName evidence="1">Uncharacterized protein</fullName>
    </submittedName>
</protein>
<evidence type="ECO:0000313" key="1">
    <source>
        <dbReference type="EMBL" id="TSJ82900.1"/>
    </source>
</evidence>
<sequence>MLTCGLFRSYFSFAIVFCPPGRLVGCLHEPRTEHSLHITGLSGSLPLLPSAQSALQECNADL</sequence>
<evidence type="ECO:0000313" key="2">
    <source>
        <dbReference type="Proteomes" id="UP000316508"/>
    </source>
</evidence>
<organism evidence="1 2">
    <name type="scientific">Bifidobacterium apousia</name>
    <dbReference type="NCBI Taxonomy" id="2750996"/>
    <lineage>
        <taxon>Bacteria</taxon>
        <taxon>Bacillati</taxon>
        <taxon>Actinomycetota</taxon>
        <taxon>Actinomycetes</taxon>
        <taxon>Bifidobacteriales</taxon>
        <taxon>Bifidobacteriaceae</taxon>
        <taxon>Bifidobacterium</taxon>
    </lineage>
</organism>
<keyword evidence="2" id="KW-1185">Reference proteome</keyword>